<dbReference type="VEuPathDB" id="FungiDB:A1Q1_04496"/>
<evidence type="ECO:0000256" key="1">
    <source>
        <dbReference type="SAM" id="SignalP"/>
    </source>
</evidence>
<dbReference type="Proteomes" id="UP000002748">
    <property type="component" value="Unassembled WGS sequence"/>
</dbReference>
<feature type="signal peptide" evidence="1">
    <location>
        <begin position="1"/>
        <end position="19"/>
    </location>
</feature>
<sequence length="325" mass="36267">MLFQTAAVTALLAASQAEATFGLFQKWGSGGGLWDCLRPQNRPQNDCSRGFWCWGNNQQLCSSQRTCGSPPRQTQCPQGWWWHGSASCCLPKQNNQRCTCPPGYIFEGLGRQGRCIQKRSEHPCRDDEFWWVEGKRCCANNWGDNQCKRCEEKKCPENFYLSKEGKCLPQTGGCEIRCPPGYQWDWNTHCCKPTGPQPSGIPKKQDNTKNHWRWRRDISALTGLTELQLRDESIETVFDRTDFDRHHCPSDLKACMIPGEFGSAGVECVDTLNDAEFCGGCAGKGQNCNDIANAVDVRCKVGACEVVKCKPGFKPNSAATECVAA</sequence>
<dbReference type="PANTHER" id="PTHR35192">
    <property type="entry name" value="PROTEIN, PUTATIVE-RELATED"/>
    <property type="match status" value="1"/>
</dbReference>
<reference evidence="3 4" key="1">
    <citation type="journal article" date="2012" name="Eukaryot. Cell">
        <title>Draft genome sequence of CBS 2479, the standard type strain of Trichosporon asahii.</title>
        <authorList>
            <person name="Yang R.Y."/>
            <person name="Li H.T."/>
            <person name="Zhu H."/>
            <person name="Zhou G.P."/>
            <person name="Wang M."/>
            <person name="Wang L."/>
        </authorList>
    </citation>
    <scope>NUCLEOTIDE SEQUENCE [LARGE SCALE GENOMIC DNA]</scope>
    <source>
        <strain evidence="4">ATCC 90039 / CBS 2479 / JCM 2466 / KCTC 7840 / NCYC 2677 / UAMH 7654</strain>
    </source>
</reference>
<dbReference type="PANTHER" id="PTHR35192:SF2">
    <property type="entry name" value="APPLE DOMAIN-CONTAINING PROTEIN"/>
    <property type="match status" value="1"/>
</dbReference>
<dbReference type="EMBL" id="ALBS01000277">
    <property type="protein sequence ID" value="EJT46770.1"/>
    <property type="molecule type" value="Genomic_DNA"/>
</dbReference>
<keyword evidence="1" id="KW-0732">Signal</keyword>
<dbReference type="Pfam" id="PF21671">
    <property type="entry name" value="CPL1-like"/>
    <property type="match status" value="1"/>
</dbReference>
<dbReference type="OrthoDB" id="439917at2759"/>
<dbReference type="GeneID" id="25988009"/>
<proteinExistence type="predicted"/>
<comment type="caution">
    <text evidence="3">The sequence shown here is derived from an EMBL/GenBank/DDBJ whole genome shotgun (WGS) entry which is preliminary data.</text>
</comment>
<feature type="chain" id="PRO_5003780409" description="Protein CPL1-like domain-containing protein" evidence="1">
    <location>
        <begin position="20"/>
        <end position="325"/>
    </location>
</feature>
<name>J4U8G0_TRIAS</name>
<dbReference type="RefSeq" id="XP_014178337.1">
    <property type="nucleotide sequence ID" value="XM_014322862.1"/>
</dbReference>
<dbReference type="InterPro" id="IPR038955">
    <property type="entry name" value="PriA/CPL1_fungi"/>
</dbReference>
<dbReference type="AlphaFoldDB" id="J4U8G0"/>
<gene>
    <name evidence="3" type="ORF">A1Q1_04496</name>
</gene>
<dbReference type="KEGG" id="tasa:A1Q1_04496"/>
<dbReference type="InterPro" id="IPR048661">
    <property type="entry name" value="CPL1-like"/>
</dbReference>
<feature type="domain" description="Protein CPL1-like" evidence="2">
    <location>
        <begin position="266"/>
        <end position="323"/>
    </location>
</feature>
<evidence type="ECO:0000313" key="3">
    <source>
        <dbReference type="EMBL" id="EJT46770.1"/>
    </source>
</evidence>
<dbReference type="HOGENOM" id="CLU_855778_0_0_1"/>
<organism evidence="3 4">
    <name type="scientific">Trichosporon asahii var. asahii (strain ATCC 90039 / CBS 2479 / JCM 2466 / KCTC 7840 / NBRC 103889/ NCYC 2677 / UAMH 7654)</name>
    <name type="common">Yeast</name>
    <dbReference type="NCBI Taxonomy" id="1186058"/>
    <lineage>
        <taxon>Eukaryota</taxon>
        <taxon>Fungi</taxon>
        <taxon>Dikarya</taxon>
        <taxon>Basidiomycota</taxon>
        <taxon>Agaricomycotina</taxon>
        <taxon>Tremellomycetes</taxon>
        <taxon>Trichosporonales</taxon>
        <taxon>Trichosporonaceae</taxon>
        <taxon>Trichosporon</taxon>
    </lineage>
</organism>
<protein>
    <recommendedName>
        <fullName evidence="2">Protein CPL1-like domain-containing protein</fullName>
    </recommendedName>
</protein>
<evidence type="ECO:0000313" key="4">
    <source>
        <dbReference type="Proteomes" id="UP000002748"/>
    </source>
</evidence>
<accession>J4U8G0</accession>
<evidence type="ECO:0000259" key="2">
    <source>
        <dbReference type="Pfam" id="PF21671"/>
    </source>
</evidence>